<protein>
    <recommendedName>
        <fullName evidence="6">Ran guanine nucleotide release factor</fullName>
    </recommendedName>
</protein>
<keyword evidence="2" id="KW-0813">Transport</keyword>
<evidence type="ECO:0000256" key="2">
    <source>
        <dbReference type="ARBA" id="ARBA00022448"/>
    </source>
</evidence>
<dbReference type="Pfam" id="PF04603">
    <property type="entry name" value="Mog1"/>
    <property type="match status" value="1"/>
</dbReference>
<evidence type="ECO:0008006" key="6">
    <source>
        <dbReference type="Google" id="ProtNLM"/>
    </source>
</evidence>
<accession>A0ABD1ZEJ9</accession>
<dbReference type="PANTHER" id="PTHR15837:SF0">
    <property type="entry name" value="RAN GUANINE NUCLEOTIDE RELEASE FACTOR"/>
    <property type="match status" value="1"/>
</dbReference>
<dbReference type="Gene3D" id="3.40.1000.10">
    <property type="entry name" value="Mog1/PsbP, alpha/beta/alpha sandwich"/>
    <property type="match status" value="1"/>
</dbReference>
<dbReference type="AlphaFoldDB" id="A0ABD1ZEJ9"/>
<sequence length="219" mass="24325">MPGLMELDGQPLVEQMVDRPLFGGAITCRVPARFLDVSDVREVPDNQEVLCDYDREESIIIELLEYKSDVTDEDSARWFLHNVAEEQEAENTVVLENRIVLTGPDAPNMPAATVMNAAVGYMTVTKGRQLNPNSGVGIDEVRPPTQHLVKAHLADIRLRDVQTDLLVTVNQRVDQRPGEELSAAFEPRMSGAGGYLPPADVLKLILMTLKIQDWTLFAC</sequence>
<evidence type="ECO:0000313" key="4">
    <source>
        <dbReference type="EMBL" id="KAL2649415.1"/>
    </source>
</evidence>
<dbReference type="InterPro" id="IPR007681">
    <property type="entry name" value="Mog1"/>
</dbReference>
<comment type="similarity">
    <text evidence="1">Belongs to the MOG1 family.</text>
</comment>
<dbReference type="PANTHER" id="PTHR15837">
    <property type="entry name" value="RAN GUANINE NUCLEOTIDE RELEASE FACTOR"/>
    <property type="match status" value="1"/>
</dbReference>
<keyword evidence="3" id="KW-0653">Protein transport</keyword>
<evidence type="ECO:0000313" key="5">
    <source>
        <dbReference type="Proteomes" id="UP001605036"/>
    </source>
</evidence>
<evidence type="ECO:0000256" key="1">
    <source>
        <dbReference type="ARBA" id="ARBA00010307"/>
    </source>
</evidence>
<dbReference type="SUPFAM" id="SSF55724">
    <property type="entry name" value="Mog1p/PsbP-like"/>
    <property type="match status" value="1"/>
</dbReference>
<organism evidence="4 5">
    <name type="scientific">Riccia fluitans</name>
    <dbReference type="NCBI Taxonomy" id="41844"/>
    <lineage>
        <taxon>Eukaryota</taxon>
        <taxon>Viridiplantae</taxon>
        <taxon>Streptophyta</taxon>
        <taxon>Embryophyta</taxon>
        <taxon>Marchantiophyta</taxon>
        <taxon>Marchantiopsida</taxon>
        <taxon>Marchantiidae</taxon>
        <taxon>Marchantiales</taxon>
        <taxon>Ricciaceae</taxon>
        <taxon>Riccia</taxon>
    </lineage>
</organism>
<reference evidence="4 5" key="1">
    <citation type="submission" date="2024-09" db="EMBL/GenBank/DDBJ databases">
        <title>Chromosome-scale assembly of Riccia fluitans.</title>
        <authorList>
            <person name="Paukszto L."/>
            <person name="Sawicki J."/>
            <person name="Karawczyk K."/>
            <person name="Piernik-Szablinska J."/>
            <person name="Szczecinska M."/>
            <person name="Mazdziarz M."/>
        </authorList>
    </citation>
    <scope>NUCLEOTIDE SEQUENCE [LARGE SCALE GENOMIC DNA]</scope>
    <source>
        <strain evidence="4">Rf_01</strain>
        <tissue evidence="4">Aerial parts of the thallus</tissue>
    </source>
</reference>
<dbReference type="InterPro" id="IPR016123">
    <property type="entry name" value="Mog1/PsbP_a/b/a-sand"/>
</dbReference>
<gene>
    <name evidence="4" type="ORF">R1flu_017543</name>
</gene>
<dbReference type="EMBL" id="JBHFFA010000001">
    <property type="protein sequence ID" value="KAL2649415.1"/>
    <property type="molecule type" value="Genomic_DNA"/>
</dbReference>
<name>A0ABD1ZEJ9_9MARC</name>
<dbReference type="GO" id="GO:0015031">
    <property type="term" value="P:protein transport"/>
    <property type="evidence" value="ECO:0007669"/>
    <property type="project" value="UniProtKB-KW"/>
</dbReference>
<dbReference type="Proteomes" id="UP001605036">
    <property type="component" value="Unassembled WGS sequence"/>
</dbReference>
<comment type="caution">
    <text evidence="4">The sequence shown here is derived from an EMBL/GenBank/DDBJ whole genome shotgun (WGS) entry which is preliminary data.</text>
</comment>
<evidence type="ECO:0000256" key="3">
    <source>
        <dbReference type="ARBA" id="ARBA00022927"/>
    </source>
</evidence>
<keyword evidence="5" id="KW-1185">Reference proteome</keyword>
<proteinExistence type="inferred from homology"/>